<comment type="subcellular location">
    <subcellularLocation>
        <location evidence="1">Mitochondrion outer membrane</location>
        <topology evidence="1">Single-pass membrane protein</topology>
    </subcellularLocation>
</comment>
<evidence type="ECO:0000256" key="6">
    <source>
        <dbReference type="ARBA" id="ARBA00022787"/>
    </source>
</evidence>
<protein>
    <recommendedName>
        <fullName evidence="3">Mitochondrial import receptor subunit TOM22 homolog</fullName>
    </recommendedName>
</protein>
<evidence type="ECO:0000256" key="5">
    <source>
        <dbReference type="ARBA" id="ARBA00022692"/>
    </source>
</evidence>
<gene>
    <name evidence="13" type="ORF">NMOB1V02_LOCUS5678</name>
</gene>
<dbReference type="EMBL" id="CAJPEX010001071">
    <property type="protein sequence ID" value="CAG0918114.1"/>
    <property type="molecule type" value="Genomic_DNA"/>
</dbReference>
<dbReference type="EMBL" id="OA883108">
    <property type="protein sequence ID" value="CAD7277962.1"/>
    <property type="molecule type" value="Genomic_DNA"/>
</dbReference>
<dbReference type="PANTHER" id="PTHR12504">
    <property type="entry name" value="MITOCHONDRIAL IMPORT RECEPTOR SUBUNIT TOM22"/>
    <property type="match status" value="1"/>
</dbReference>
<dbReference type="Proteomes" id="UP000678499">
    <property type="component" value="Unassembled WGS sequence"/>
</dbReference>
<evidence type="ECO:0000256" key="12">
    <source>
        <dbReference type="ARBA" id="ARBA00023170"/>
    </source>
</evidence>
<evidence type="ECO:0000256" key="8">
    <source>
        <dbReference type="ARBA" id="ARBA00022989"/>
    </source>
</evidence>
<sequence length="151" mass="16207">MATIEEIDSGLGSLRGDSKSASPELLLGTRWAHEADDFDDDDLDETLSERLFGLTEMFPESVRSGSVKLAALSAKAVKNIYGFSRSAVWVVISSSLILFAPVVFEIERAKVVESQRQHQRQVLLGPGAAVGASPMQGMSMPMGMGVPPPTQ</sequence>
<dbReference type="InterPro" id="IPR005683">
    <property type="entry name" value="Tom22"/>
</dbReference>
<evidence type="ECO:0000256" key="9">
    <source>
        <dbReference type="ARBA" id="ARBA00023010"/>
    </source>
</evidence>
<evidence type="ECO:0000256" key="2">
    <source>
        <dbReference type="ARBA" id="ARBA00009874"/>
    </source>
</evidence>
<dbReference type="OrthoDB" id="10016939at2759"/>
<name>A0A7R9GD33_9CRUS</name>
<evidence type="ECO:0000256" key="10">
    <source>
        <dbReference type="ARBA" id="ARBA00023128"/>
    </source>
</evidence>
<dbReference type="PANTHER" id="PTHR12504:SF0">
    <property type="entry name" value="MITOCHONDRIAL IMPORT RECEPTOR SUBUNIT TOM22 HOMOLOG"/>
    <property type="match status" value="1"/>
</dbReference>
<evidence type="ECO:0000313" key="13">
    <source>
        <dbReference type="EMBL" id="CAD7277962.1"/>
    </source>
</evidence>
<comment type="similarity">
    <text evidence="2">Belongs to the Tom22 family.</text>
</comment>
<reference evidence="13" key="1">
    <citation type="submission" date="2020-11" db="EMBL/GenBank/DDBJ databases">
        <authorList>
            <person name="Tran Van P."/>
        </authorList>
    </citation>
    <scope>NUCLEOTIDE SEQUENCE</scope>
</reference>
<keyword evidence="11" id="KW-0472">Membrane</keyword>
<proteinExistence type="inferred from homology"/>
<keyword evidence="14" id="KW-1185">Reference proteome</keyword>
<keyword evidence="10" id="KW-0496">Mitochondrion</keyword>
<keyword evidence="4" id="KW-0813">Transport</keyword>
<keyword evidence="7" id="KW-0653">Protein transport</keyword>
<evidence type="ECO:0000256" key="7">
    <source>
        <dbReference type="ARBA" id="ARBA00022927"/>
    </source>
</evidence>
<accession>A0A7R9GD33</accession>
<evidence type="ECO:0000256" key="1">
    <source>
        <dbReference type="ARBA" id="ARBA00004572"/>
    </source>
</evidence>
<evidence type="ECO:0000256" key="4">
    <source>
        <dbReference type="ARBA" id="ARBA00022448"/>
    </source>
</evidence>
<dbReference type="AlphaFoldDB" id="A0A7R9GD33"/>
<evidence type="ECO:0000313" key="14">
    <source>
        <dbReference type="Proteomes" id="UP000678499"/>
    </source>
</evidence>
<dbReference type="Pfam" id="PF04281">
    <property type="entry name" value="Tom22"/>
    <property type="match status" value="1"/>
</dbReference>
<dbReference type="GO" id="GO:0005741">
    <property type="term" value="C:mitochondrial outer membrane"/>
    <property type="evidence" value="ECO:0007669"/>
    <property type="project" value="UniProtKB-SubCell"/>
</dbReference>
<keyword evidence="9" id="KW-0811">Translocation</keyword>
<dbReference type="CDD" id="cd22884">
    <property type="entry name" value="TOM22"/>
    <property type="match status" value="1"/>
</dbReference>
<dbReference type="GO" id="GO:0006886">
    <property type="term" value="P:intracellular protein transport"/>
    <property type="evidence" value="ECO:0007669"/>
    <property type="project" value="InterPro"/>
</dbReference>
<organism evidence="13">
    <name type="scientific">Notodromas monacha</name>
    <dbReference type="NCBI Taxonomy" id="399045"/>
    <lineage>
        <taxon>Eukaryota</taxon>
        <taxon>Metazoa</taxon>
        <taxon>Ecdysozoa</taxon>
        <taxon>Arthropoda</taxon>
        <taxon>Crustacea</taxon>
        <taxon>Oligostraca</taxon>
        <taxon>Ostracoda</taxon>
        <taxon>Podocopa</taxon>
        <taxon>Podocopida</taxon>
        <taxon>Cypridocopina</taxon>
        <taxon>Cypridoidea</taxon>
        <taxon>Cyprididae</taxon>
        <taxon>Notodromas</taxon>
    </lineage>
</organism>
<evidence type="ECO:0000256" key="11">
    <source>
        <dbReference type="ARBA" id="ARBA00023136"/>
    </source>
</evidence>
<evidence type="ECO:0000256" key="3">
    <source>
        <dbReference type="ARBA" id="ARBA00016229"/>
    </source>
</evidence>
<keyword evidence="12" id="KW-0675">Receptor</keyword>
<keyword evidence="6" id="KW-1000">Mitochondrion outer membrane</keyword>
<keyword evidence="8" id="KW-1133">Transmembrane helix</keyword>
<keyword evidence="5" id="KW-0812">Transmembrane</keyword>